<accession>A0A069E3K2</accession>
<evidence type="ECO:0000313" key="2">
    <source>
        <dbReference type="EMBL" id="KCZ84542.1"/>
    </source>
</evidence>
<gene>
    <name evidence="2" type="ORF">HAD_02645</name>
</gene>
<dbReference type="AlphaFoldDB" id="A0A069E3K2"/>
<proteinExistence type="predicted"/>
<dbReference type="Proteomes" id="UP000027446">
    <property type="component" value="Unassembled WGS sequence"/>
</dbReference>
<evidence type="ECO:0000256" key="1">
    <source>
        <dbReference type="SAM" id="SignalP"/>
    </source>
</evidence>
<comment type="caution">
    <text evidence="2">The sequence shown here is derived from an EMBL/GenBank/DDBJ whole genome shotgun (WGS) entry which is preliminary data.</text>
</comment>
<evidence type="ECO:0008006" key="4">
    <source>
        <dbReference type="Google" id="ProtNLM"/>
    </source>
</evidence>
<dbReference type="PATRIC" id="fig|1280949.3.peg.544"/>
<evidence type="ECO:0000313" key="3">
    <source>
        <dbReference type="Proteomes" id="UP000027446"/>
    </source>
</evidence>
<name>A0A069E3K2_9PROT</name>
<organism evidence="2 3">
    <name type="scientific">Hyphomonas adhaerens MHS-3</name>
    <dbReference type="NCBI Taxonomy" id="1280949"/>
    <lineage>
        <taxon>Bacteria</taxon>
        <taxon>Pseudomonadati</taxon>
        <taxon>Pseudomonadota</taxon>
        <taxon>Alphaproteobacteria</taxon>
        <taxon>Hyphomonadales</taxon>
        <taxon>Hyphomonadaceae</taxon>
        <taxon>Hyphomonas</taxon>
    </lineage>
</organism>
<dbReference type="RefSeq" id="WP_035569284.1">
    <property type="nucleotide sequence ID" value="NZ_ARYH01000001.1"/>
</dbReference>
<sequence>MEVARKVIVICCAVVAGLALPARADWIYDVATLQCAPDRNEALVRMGTVHNNDAPQWHDLPESLSPHWAAAPEADNKTCQLANGQQVEIQGTAGQTFAYGMNGGDPAYWVSLWIDRKTVLSRQLVHAGYVDQSGNDVSVILVTSDRLRICDHPNSLPPYKSKLEAYAKLDRDAEGCFTKELDLAAQPLDPVQMAEDVRLGTYTVAATYSEAFCRKFIAPDERQPGEERLNFRPPLIETLDINRMHFKSERYRRAATGMRMQWDEFDFDNDGQRDTVILAGADNHYIDGEIILFRSGHHPEALESLAAVEDFDDYPDWARTNGFRLITGAETPYRTDRYTRFSLFRIDGATFMLAYPTNRSLRPSAVLYRYRTDGPYGRGGFDTICMFQKILPND</sequence>
<feature type="signal peptide" evidence="1">
    <location>
        <begin position="1"/>
        <end position="24"/>
    </location>
</feature>
<keyword evidence="1" id="KW-0732">Signal</keyword>
<reference evidence="2 3" key="1">
    <citation type="journal article" date="2014" name="Antonie Van Leeuwenhoek">
        <title>Hyphomonas beringensis sp. nov. and Hyphomonas chukchiensis sp. nov., isolated from surface seawater of the Bering Sea and Chukchi Sea.</title>
        <authorList>
            <person name="Li C."/>
            <person name="Lai Q."/>
            <person name="Li G."/>
            <person name="Dong C."/>
            <person name="Wang J."/>
            <person name="Liao Y."/>
            <person name="Shao Z."/>
        </authorList>
    </citation>
    <scope>NUCLEOTIDE SEQUENCE [LARGE SCALE GENOMIC DNA]</scope>
    <source>
        <strain evidence="2 3">MHS-3</strain>
    </source>
</reference>
<dbReference type="STRING" id="1280949.HAD_02645"/>
<feature type="chain" id="PRO_5001660687" description="FG-GAP repeat-containing protein" evidence="1">
    <location>
        <begin position="25"/>
        <end position="394"/>
    </location>
</feature>
<dbReference type="OrthoDB" id="1488578at2"/>
<protein>
    <recommendedName>
        <fullName evidence="4">FG-GAP repeat-containing protein</fullName>
    </recommendedName>
</protein>
<dbReference type="EMBL" id="ARYH01000001">
    <property type="protein sequence ID" value="KCZ84542.1"/>
    <property type="molecule type" value="Genomic_DNA"/>
</dbReference>
<keyword evidence="3" id="KW-1185">Reference proteome</keyword>